<feature type="compositionally biased region" description="Polar residues" evidence="1">
    <location>
        <begin position="214"/>
        <end position="230"/>
    </location>
</feature>
<proteinExistence type="predicted"/>
<dbReference type="EMBL" id="JNBS01000439">
    <property type="protein sequence ID" value="OQS05610.1"/>
    <property type="molecule type" value="Genomic_DNA"/>
</dbReference>
<name>A0A1W0A6F8_9STRA</name>
<gene>
    <name evidence="2" type="ORF">THRCLA_20573</name>
</gene>
<accession>A0A1W0A6F8</accession>
<evidence type="ECO:0000313" key="3">
    <source>
        <dbReference type="Proteomes" id="UP000243217"/>
    </source>
</evidence>
<feature type="region of interest" description="Disordered" evidence="1">
    <location>
        <begin position="281"/>
        <end position="308"/>
    </location>
</feature>
<dbReference type="OrthoDB" id="77486at2759"/>
<organism evidence="2 3">
    <name type="scientific">Thraustotheca clavata</name>
    <dbReference type="NCBI Taxonomy" id="74557"/>
    <lineage>
        <taxon>Eukaryota</taxon>
        <taxon>Sar</taxon>
        <taxon>Stramenopiles</taxon>
        <taxon>Oomycota</taxon>
        <taxon>Saprolegniomycetes</taxon>
        <taxon>Saprolegniales</taxon>
        <taxon>Achlyaceae</taxon>
        <taxon>Thraustotheca</taxon>
    </lineage>
</organism>
<protein>
    <submittedName>
        <fullName evidence="2">Uncharacterized protein</fullName>
    </submittedName>
</protein>
<dbReference type="AlphaFoldDB" id="A0A1W0A6F8"/>
<comment type="caution">
    <text evidence="2">The sequence shown here is derived from an EMBL/GenBank/DDBJ whole genome shotgun (WGS) entry which is preliminary data.</text>
</comment>
<evidence type="ECO:0000313" key="2">
    <source>
        <dbReference type="EMBL" id="OQS05610.1"/>
    </source>
</evidence>
<keyword evidence="3" id="KW-1185">Reference proteome</keyword>
<feature type="region of interest" description="Disordered" evidence="1">
    <location>
        <begin position="214"/>
        <end position="252"/>
    </location>
</feature>
<dbReference type="Proteomes" id="UP000243217">
    <property type="component" value="Unassembled WGS sequence"/>
</dbReference>
<sequence>MNNQLLHARTLIEHRDVNGAIKVWRNLLKKAYDEQNHAAMFVLSKNLGDFVPDLLEAKDFYEYALEIATACGVMSDTALRGSIAAIAIAMQSIQIYLCPICRQPQRLQGNCLECEQNSVDVCATCANQFAVNQLVLDENDGLNYCQECYDAYYAQEDEEESSEDVGSENDVDEKITIVGCKACGEKATIRDWQGSNFCQKCFILHTQMKAAQEMNETNGRQNEESTINTSPERKTKDEIQNDEFSPPSMNIPVVEDDTRRLTYDRKFLLSLRNNNRACPEAIKSTPVHQPQSTKNKSTNKPKNLKVPEETQVTDEITMLCDALELNAQEFTDELQMYELYYHNKDK</sequence>
<reference evidence="2 3" key="1">
    <citation type="journal article" date="2014" name="Genome Biol. Evol.">
        <title>The secreted proteins of Achlya hypogyna and Thraustotheca clavata identify the ancestral oomycete secretome and reveal gene acquisitions by horizontal gene transfer.</title>
        <authorList>
            <person name="Misner I."/>
            <person name="Blouin N."/>
            <person name="Leonard G."/>
            <person name="Richards T.A."/>
            <person name="Lane C.E."/>
        </authorList>
    </citation>
    <scope>NUCLEOTIDE SEQUENCE [LARGE SCALE GENOMIC DNA]</scope>
    <source>
        <strain evidence="2 3">ATCC 34112</strain>
    </source>
</reference>
<evidence type="ECO:0000256" key="1">
    <source>
        <dbReference type="SAM" id="MobiDB-lite"/>
    </source>
</evidence>